<dbReference type="Pfam" id="PF00155">
    <property type="entry name" value="Aminotran_1_2"/>
    <property type="match status" value="1"/>
</dbReference>
<dbReference type="AlphaFoldDB" id="A0A0S4KHT5"/>
<evidence type="ECO:0000256" key="5">
    <source>
        <dbReference type="ARBA" id="ARBA00023315"/>
    </source>
</evidence>
<evidence type="ECO:0000256" key="6">
    <source>
        <dbReference type="ARBA" id="ARBA00052559"/>
    </source>
</evidence>
<dbReference type="InterPro" id="IPR050087">
    <property type="entry name" value="AON_synthase_class-II"/>
</dbReference>
<dbReference type="EMBL" id="CYKH01001954">
    <property type="protein sequence ID" value="CUI15245.1"/>
    <property type="molecule type" value="Genomic_DNA"/>
</dbReference>
<dbReference type="InterPro" id="IPR015424">
    <property type="entry name" value="PyrdxlP-dep_Trfase"/>
</dbReference>
<dbReference type="Proteomes" id="UP000051952">
    <property type="component" value="Unassembled WGS sequence"/>
</dbReference>
<dbReference type="InterPro" id="IPR011282">
    <property type="entry name" value="2am3keto_CoA_ligase"/>
</dbReference>
<dbReference type="GO" id="GO:0016874">
    <property type="term" value="F:ligase activity"/>
    <property type="evidence" value="ECO:0007669"/>
    <property type="project" value="UniProtKB-KW"/>
</dbReference>
<dbReference type="SUPFAM" id="SSF53383">
    <property type="entry name" value="PLP-dependent transferases"/>
    <property type="match status" value="1"/>
</dbReference>
<evidence type="ECO:0000256" key="10">
    <source>
        <dbReference type="ARBA" id="ARBA00078624"/>
    </source>
</evidence>
<name>A0A0S4KHT5_BODSA</name>
<dbReference type="InterPro" id="IPR001917">
    <property type="entry name" value="Aminotrans_II_pyridoxalP_BS"/>
</dbReference>
<keyword evidence="5" id="KW-0012">Acyltransferase</keyword>
<dbReference type="NCBIfam" id="TIGR01822">
    <property type="entry name" value="2am3keto_CoA"/>
    <property type="match status" value="1"/>
</dbReference>
<accession>A0A0S4KHT5</accession>
<feature type="domain" description="Aminotransferase class I/classII large" evidence="11">
    <location>
        <begin position="52"/>
        <end position="395"/>
    </location>
</feature>
<dbReference type="GO" id="GO:0030170">
    <property type="term" value="F:pyridoxal phosphate binding"/>
    <property type="evidence" value="ECO:0007669"/>
    <property type="project" value="InterPro"/>
</dbReference>
<keyword evidence="4" id="KW-0663">Pyridoxal phosphate</keyword>
<evidence type="ECO:0000256" key="2">
    <source>
        <dbReference type="ARBA" id="ARBA00008392"/>
    </source>
</evidence>
<evidence type="ECO:0000256" key="9">
    <source>
        <dbReference type="ARBA" id="ARBA00075633"/>
    </source>
</evidence>
<dbReference type="GO" id="GO:0005739">
    <property type="term" value="C:mitochondrion"/>
    <property type="evidence" value="ECO:0007669"/>
    <property type="project" value="TreeGrafter"/>
</dbReference>
<dbReference type="HAMAP" id="MF_00985">
    <property type="entry name" value="2am3keto_CoA_ligase"/>
    <property type="match status" value="1"/>
</dbReference>
<evidence type="ECO:0000256" key="1">
    <source>
        <dbReference type="ARBA" id="ARBA00001933"/>
    </source>
</evidence>
<reference evidence="13" key="1">
    <citation type="submission" date="2015-09" db="EMBL/GenBank/DDBJ databases">
        <authorList>
            <consortium name="Pathogen Informatics"/>
        </authorList>
    </citation>
    <scope>NUCLEOTIDE SEQUENCE [LARGE SCALE GENOMIC DNA]</scope>
    <source>
        <strain evidence="13">Lake Konstanz</strain>
    </source>
</reference>
<dbReference type="Gene3D" id="3.40.640.10">
    <property type="entry name" value="Type I PLP-dependent aspartate aminotransferase-like (Major domain)"/>
    <property type="match status" value="1"/>
</dbReference>
<evidence type="ECO:0000256" key="4">
    <source>
        <dbReference type="ARBA" id="ARBA00022898"/>
    </source>
</evidence>
<dbReference type="VEuPathDB" id="TriTrypDB:BSAL_33410"/>
<comment type="cofactor">
    <cofactor evidence="1">
        <name>pyridoxal 5'-phosphate</name>
        <dbReference type="ChEBI" id="CHEBI:597326"/>
    </cofactor>
</comment>
<sequence length="405" mass="44200">MLRRSPRLAVFGVLSEVCAKQVEDIKSAGTYKNERVITSSQHAKISVSTGKTVLNFCANNYLGLANNAEVMTAAKNTIDTHGFGMASVRFICGTTNLHKKLEEQVSSFLGTQDTILYPSCFDANAGVFEAVLTEEDAVISDALNHASIIDGIRLCKAERHRYAHLDMKELEEALIKTQNKRIRLIATDGVFSMDGDVAPLDQIVRLAEKYKANIFVDESHATGFMGPRGAGTPALFNVQDKIDVINTTFGKALGGASGGCSSGTKAIVDIQRQRGRPYLFSNTIAPSVVGGTLKVLELLGNSSSSLVQLQSNTKLFRTEMKKAGFEITGHESCPIAPVMLYDARVAAEFAERMLQQDIYVVAFSFPVVPREKARIRVQLSAAHTTEDVRRAIDAFVTIKKEMNLK</sequence>
<evidence type="ECO:0000259" key="11">
    <source>
        <dbReference type="Pfam" id="PF00155"/>
    </source>
</evidence>
<keyword evidence="12" id="KW-0436">Ligase</keyword>
<dbReference type="FunFam" id="3.40.640.10:FF:000006">
    <property type="entry name" value="5-aminolevulinate synthase, mitochondrial"/>
    <property type="match status" value="1"/>
</dbReference>
<dbReference type="PANTHER" id="PTHR13693:SF102">
    <property type="entry name" value="2-AMINO-3-KETOBUTYRATE COENZYME A LIGASE, MITOCHONDRIAL"/>
    <property type="match status" value="1"/>
</dbReference>
<dbReference type="EC" id="2.3.1.29" evidence="7"/>
<evidence type="ECO:0000313" key="12">
    <source>
        <dbReference type="EMBL" id="CUI15245.1"/>
    </source>
</evidence>
<dbReference type="PANTHER" id="PTHR13693">
    <property type="entry name" value="CLASS II AMINOTRANSFERASE/8-AMINO-7-OXONONANOATE SYNTHASE"/>
    <property type="match status" value="1"/>
</dbReference>
<proteinExistence type="inferred from homology"/>
<dbReference type="InterPro" id="IPR015421">
    <property type="entry name" value="PyrdxlP-dep_Trfase_major"/>
</dbReference>
<dbReference type="PROSITE" id="PS00599">
    <property type="entry name" value="AA_TRANSFER_CLASS_2"/>
    <property type="match status" value="1"/>
</dbReference>
<dbReference type="CDD" id="cd06454">
    <property type="entry name" value="KBL_like"/>
    <property type="match status" value="1"/>
</dbReference>
<gene>
    <name evidence="12" type="ORF">BSAL_33410</name>
</gene>
<dbReference type="OMA" id="GTHEYCD"/>
<evidence type="ECO:0000313" key="13">
    <source>
        <dbReference type="Proteomes" id="UP000051952"/>
    </source>
</evidence>
<dbReference type="OrthoDB" id="10263824at2759"/>
<dbReference type="InterPro" id="IPR015422">
    <property type="entry name" value="PyrdxlP-dep_Trfase_small"/>
</dbReference>
<keyword evidence="13" id="KW-1185">Reference proteome</keyword>
<comment type="catalytic activity">
    <reaction evidence="6">
        <text>glycine + acetyl-CoA = (2S)-2-amino-3-oxobutanoate + CoA</text>
        <dbReference type="Rhea" id="RHEA:20736"/>
        <dbReference type="ChEBI" id="CHEBI:57287"/>
        <dbReference type="ChEBI" id="CHEBI:57288"/>
        <dbReference type="ChEBI" id="CHEBI:57305"/>
        <dbReference type="ChEBI" id="CHEBI:78948"/>
        <dbReference type="EC" id="2.3.1.29"/>
    </reaction>
    <physiologicalReaction direction="right-to-left" evidence="6">
        <dbReference type="Rhea" id="RHEA:20738"/>
    </physiologicalReaction>
</comment>
<protein>
    <recommendedName>
        <fullName evidence="8">2-amino-3-ketobutyrate coenzyme A ligase, mitochondrial</fullName>
        <ecNumber evidence="7">2.3.1.29</ecNumber>
    </recommendedName>
    <alternativeName>
        <fullName evidence="9">Aminoacetone synthase</fullName>
    </alternativeName>
    <alternativeName>
        <fullName evidence="10">Glycine acetyltransferase</fullName>
    </alternativeName>
</protein>
<dbReference type="NCBIfam" id="NF005394">
    <property type="entry name" value="PRK06939.1"/>
    <property type="match status" value="1"/>
</dbReference>
<dbReference type="GO" id="GO:0008890">
    <property type="term" value="F:glycine C-acetyltransferase activity"/>
    <property type="evidence" value="ECO:0007669"/>
    <property type="project" value="UniProtKB-EC"/>
</dbReference>
<evidence type="ECO:0000256" key="8">
    <source>
        <dbReference type="ARBA" id="ARBA00069660"/>
    </source>
</evidence>
<evidence type="ECO:0000256" key="3">
    <source>
        <dbReference type="ARBA" id="ARBA00022679"/>
    </source>
</evidence>
<dbReference type="FunFam" id="3.90.1150.10:FF:000004">
    <property type="entry name" value="2-amino-3-ketobutyrate coenzyme A ligase"/>
    <property type="match status" value="1"/>
</dbReference>
<dbReference type="Gene3D" id="3.90.1150.10">
    <property type="entry name" value="Aspartate Aminotransferase, domain 1"/>
    <property type="match status" value="1"/>
</dbReference>
<dbReference type="GO" id="GO:0006567">
    <property type="term" value="P:L-threonine catabolic process"/>
    <property type="evidence" value="ECO:0007669"/>
    <property type="project" value="InterPro"/>
</dbReference>
<organism evidence="12 13">
    <name type="scientific">Bodo saltans</name>
    <name type="common">Flagellated protozoan</name>
    <dbReference type="NCBI Taxonomy" id="75058"/>
    <lineage>
        <taxon>Eukaryota</taxon>
        <taxon>Discoba</taxon>
        <taxon>Euglenozoa</taxon>
        <taxon>Kinetoplastea</taxon>
        <taxon>Metakinetoplastina</taxon>
        <taxon>Eubodonida</taxon>
        <taxon>Bodonidae</taxon>
        <taxon>Bodo</taxon>
    </lineage>
</organism>
<comment type="similarity">
    <text evidence="2">Belongs to the class-II pyridoxal-phosphate-dependent aminotransferase family.</text>
</comment>
<dbReference type="InterPro" id="IPR004839">
    <property type="entry name" value="Aminotransferase_I/II_large"/>
</dbReference>
<keyword evidence="3" id="KW-0808">Transferase</keyword>
<evidence type="ECO:0000256" key="7">
    <source>
        <dbReference type="ARBA" id="ARBA00067076"/>
    </source>
</evidence>